<feature type="domain" description="Pili assembly chaperone C-terminal" evidence="10">
    <location>
        <begin position="168"/>
        <end position="223"/>
    </location>
</feature>
<dbReference type="SUPFAM" id="SSF49354">
    <property type="entry name" value="PapD-like"/>
    <property type="match status" value="1"/>
</dbReference>
<dbReference type="SUPFAM" id="SSF49584">
    <property type="entry name" value="Periplasmic chaperone C-domain"/>
    <property type="match status" value="1"/>
</dbReference>
<dbReference type="NCBIfam" id="NF011742">
    <property type="entry name" value="PRK15195.1"/>
    <property type="match status" value="1"/>
</dbReference>
<evidence type="ECO:0000259" key="9">
    <source>
        <dbReference type="Pfam" id="PF00345"/>
    </source>
</evidence>
<dbReference type="InterPro" id="IPR050643">
    <property type="entry name" value="Periplasmic_pilus_chap"/>
</dbReference>
<keyword evidence="4 8" id="KW-0732">Signal</keyword>
<dbReference type="GO" id="GO:0071555">
    <property type="term" value="P:cell wall organization"/>
    <property type="evidence" value="ECO:0007669"/>
    <property type="project" value="InterPro"/>
</dbReference>
<feature type="chain" id="PRO_5042575260" evidence="8">
    <location>
        <begin position="25"/>
        <end position="230"/>
    </location>
</feature>
<evidence type="ECO:0000313" key="11">
    <source>
        <dbReference type="EMBL" id="MDX6030213.1"/>
    </source>
</evidence>
<dbReference type="GO" id="GO:0030288">
    <property type="term" value="C:outer membrane-bounded periplasmic space"/>
    <property type="evidence" value="ECO:0007669"/>
    <property type="project" value="InterPro"/>
</dbReference>
<evidence type="ECO:0000256" key="7">
    <source>
        <dbReference type="RuleBase" id="RU003918"/>
    </source>
</evidence>
<dbReference type="Gene3D" id="2.60.40.10">
    <property type="entry name" value="Immunoglobulins"/>
    <property type="match status" value="2"/>
</dbReference>
<dbReference type="Proteomes" id="UP001282336">
    <property type="component" value="Unassembled WGS sequence"/>
</dbReference>
<evidence type="ECO:0000256" key="1">
    <source>
        <dbReference type="ARBA" id="ARBA00004418"/>
    </source>
</evidence>
<reference evidence="11" key="1">
    <citation type="submission" date="2023-11" db="EMBL/GenBank/DDBJ databases">
        <title>Scandinavium wanjuensis sp. nov., isolated from lettuce South Korea.</title>
        <authorList>
            <person name="Park J."/>
            <person name="Park S."/>
            <person name="Oh K.K."/>
            <person name="Cho G.S."/>
            <person name="Franz C.M.A.P."/>
        </authorList>
    </citation>
    <scope>NUCLEOTIDE SEQUENCE</scope>
    <source>
        <strain evidence="11">V105_12</strain>
    </source>
</reference>
<proteinExistence type="inferred from homology"/>
<dbReference type="InterPro" id="IPR036316">
    <property type="entry name" value="Pili_assmbl_chap_C_dom_sf"/>
</dbReference>
<evidence type="ECO:0000256" key="2">
    <source>
        <dbReference type="ARBA" id="ARBA00007399"/>
    </source>
</evidence>
<gene>
    <name evidence="11" type="primary">fimC</name>
    <name evidence="11" type="ORF">SIL20_01615</name>
</gene>
<protein>
    <submittedName>
        <fullName evidence="11">Type 1 fimbria chaperone FimC</fullName>
    </submittedName>
</protein>
<evidence type="ECO:0000256" key="5">
    <source>
        <dbReference type="ARBA" id="ARBA00022764"/>
    </source>
</evidence>
<evidence type="ECO:0000256" key="6">
    <source>
        <dbReference type="ARBA" id="ARBA00023186"/>
    </source>
</evidence>
<organism evidence="11 12">
    <name type="scientific">Scandinavium lactucae</name>
    <dbReference type="NCBI Taxonomy" id="3095028"/>
    <lineage>
        <taxon>Bacteria</taxon>
        <taxon>Pseudomonadati</taxon>
        <taxon>Pseudomonadota</taxon>
        <taxon>Gammaproteobacteria</taxon>
        <taxon>Enterobacterales</taxon>
        <taxon>Enterobacteriaceae</taxon>
        <taxon>Scandinavium</taxon>
    </lineage>
</organism>
<comment type="subcellular location">
    <subcellularLocation>
        <location evidence="1 7">Periplasm</location>
    </subcellularLocation>
</comment>
<dbReference type="InterPro" id="IPR008962">
    <property type="entry name" value="PapD-like_sf"/>
</dbReference>
<dbReference type="InterPro" id="IPR013783">
    <property type="entry name" value="Ig-like_fold"/>
</dbReference>
<name>A0AAJ2S5U5_9ENTR</name>
<dbReference type="PROSITE" id="PS00635">
    <property type="entry name" value="PILI_CHAPERONE"/>
    <property type="match status" value="1"/>
</dbReference>
<dbReference type="PANTHER" id="PTHR30251:SF11">
    <property type="entry name" value="CHAPERONE PROTEIN FIMC-RELATED"/>
    <property type="match status" value="1"/>
</dbReference>
<sequence>MIRLIKKTILLSLLLLTGVLPAQAAGGIALGATRVIYPADAKQTSLALSNSNKQERYLINAWIENTHGQKEKTFVITPPLFVSEPDSENTLRIIYAGPTLAADKETLFYLNVKAIPSMDKKSGDNSNVLQLAILSRIKLFVRPKNLEMQPTQALEKLAFTRSGSALNINNPSPYYLTLVNLQLAGKKLDNVMIAPKSRATVTLPAGAQGTLSWQSVNDYGAITPARRVNL</sequence>
<feature type="domain" description="Pili assembly chaperone N-terminal" evidence="9">
    <location>
        <begin position="27"/>
        <end position="146"/>
    </location>
</feature>
<keyword evidence="3" id="KW-1029">Fimbrium biogenesis</keyword>
<comment type="caution">
    <text evidence="11">The sequence shown here is derived from an EMBL/GenBank/DDBJ whole genome shotgun (WGS) entry which is preliminary data.</text>
</comment>
<dbReference type="PRINTS" id="PR00969">
    <property type="entry name" value="CHAPERONPILI"/>
</dbReference>
<dbReference type="RefSeq" id="WP_319626830.1">
    <property type="nucleotide sequence ID" value="NZ_JAWXRB010000001.1"/>
</dbReference>
<dbReference type="InterPro" id="IPR018046">
    <property type="entry name" value="Pili_assmbl_chaperone_CS"/>
</dbReference>
<dbReference type="AlphaFoldDB" id="A0AAJ2S5U5"/>
<dbReference type="PANTHER" id="PTHR30251">
    <property type="entry name" value="PILUS ASSEMBLY CHAPERONE"/>
    <property type="match status" value="1"/>
</dbReference>
<evidence type="ECO:0000256" key="4">
    <source>
        <dbReference type="ARBA" id="ARBA00022729"/>
    </source>
</evidence>
<dbReference type="EMBL" id="JAWXRC010000017">
    <property type="protein sequence ID" value="MDX6030213.1"/>
    <property type="molecule type" value="Genomic_DNA"/>
</dbReference>
<accession>A0AAJ2S5U5</accession>
<evidence type="ECO:0000256" key="3">
    <source>
        <dbReference type="ARBA" id="ARBA00022558"/>
    </source>
</evidence>
<evidence type="ECO:0000313" key="12">
    <source>
        <dbReference type="Proteomes" id="UP001282336"/>
    </source>
</evidence>
<keyword evidence="5" id="KW-0574">Periplasm</keyword>
<dbReference type="FunFam" id="2.60.40.10:FF:000458">
    <property type="entry name" value="Molecular chaperone FimC"/>
    <property type="match status" value="1"/>
</dbReference>
<keyword evidence="6 7" id="KW-0143">Chaperone</keyword>
<dbReference type="InterPro" id="IPR016147">
    <property type="entry name" value="Pili_assmbl_chaperone_N"/>
</dbReference>
<dbReference type="InterPro" id="IPR001829">
    <property type="entry name" value="Pili_assmbl_chaperone_bac"/>
</dbReference>
<evidence type="ECO:0000259" key="10">
    <source>
        <dbReference type="Pfam" id="PF02753"/>
    </source>
</evidence>
<dbReference type="Pfam" id="PF00345">
    <property type="entry name" value="PapD_N"/>
    <property type="match status" value="1"/>
</dbReference>
<dbReference type="InterPro" id="IPR016148">
    <property type="entry name" value="Pili_assmbl_chaperone_C"/>
</dbReference>
<dbReference type="Pfam" id="PF02753">
    <property type="entry name" value="PapD_C"/>
    <property type="match status" value="1"/>
</dbReference>
<feature type="signal peptide" evidence="8">
    <location>
        <begin position="1"/>
        <end position="24"/>
    </location>
</feature>
<comment type="similarity">
    <text evidence="2 7">Belongs to the periplasmic pilus chaperone family.</text>
</comment>
<evidence type="ECO:0000256" key="8">
    <source>
        <dbReference type="SAM" id="SignalP"/>
    </source>
</evidence>